<dbReference type="EMBL" id="BSNM01000011">
    <property type="protein sequence ID" value="GLQ31210.1"/>
    <property type="molecule type" value="Genomic_DNA"/>
</dbReference>
<evidence type="ECO:0000256" key="1">
    <source>
        <dbReference type="SAM" id="Coils"/>
    </source>
</evidence>
<dbReference type="AlphaFoldDB" id="A0AA37W646"/>
<dbReference type="Proteomes" id="UP001161389">
    <property type="component" value="Unassembled WGS sequence"/>
</dbReference>
<keyword evidence="3" id="KW-1185">Reference proteome</keyword>
<gene>
    <name evidence="2" type="ORF">GCM10007876_16890</name>
</gene>
<comment type="caution">
    <text evidence="2">The sequence shown here is derived from an EMBL/GenBank/DDBJ whole genome shotgun (WGS) entry which is preliminary data.</text>
</comment>
<proteinExistence type="predicted"/>
<organism evidence="2 3">
    <name type="scientific">Litoribrevibacter albus</name>
    <dbReference type="NCBI Taxonomy" id="1473156"/>
    <lineage>
        <taxon>Bacteria</taxon>
        <taxon>Pseudomonadati</taxon>
        <taxon>Pseudomonadota</taxon>
        <taxon>Gammaproteobacteria</taxon>
        <taxon>Oceanospirillales</taxon>
        <taxon>Oceanospirillaceae</taxon>
        <taxon>Litoribrevibacter</taxon>
    </lineage>
</organism>
<accession>A0AA37W646</accession>
<reference evidence="2" key="2">
    <citation type="submission" date="2023-01" db="EMBL/GenBank/DDBJ databases">
        <title>Draft genome sequence of Litoribrevibacter albus strain NBRC 110071.</title>
        <authorList>
            <person name="Sun Q."/>
            <person name="Mori K."/>
        </authorList>
    </citation>
    <scope>NUCLEOTIDE SEQUENCE</scope>
    <source>
        <strain evidence="2">NBRC 110071</strain>
    </source>
</reference>
<reference evidence="2" key="1">
    <citation type="journal article" date="2014" name="Int. J. Syst. Evol. Microbiol.">
        <title>Complete genome sequence of Corynebacterium casei LMG S-19264T (=DSM 44701T), isolated from a smear-ripened cheese.</title>
        <authorList>
            <consortium name="US DOE Joint Genome Institute (JGI-PGF)"/>
            <person name="Walter F."/>
            <person name="Albersmeier A."/>
            <person name="Kalinowski J."/>
            <person name="Ruckert C."/>
        </authorList>
    </citation>
    <scope>NUCLEOTIDE SEQUENCE</scope>
    <source>
        <strain evidence="2">NBRC 110071</strain>
    </source>
</reference>
<sequence length="199" mass="22337">MLCKTKRVDYLMSIQKTLNSQLEQAKTAQTKIQTVLNEQFEKAGVEVRKILKDLGVNVEGDAPITLKDALVEIKQNNHSLRELVTNIDIATYDVRNRFSWNAHMLSALAELKAIKAVEQAVESAKPKVAAYKEQVEGTVNPYIEQANGYTQKVMSQVNEYRSQVETAVAPYREKVNAQLEQLTAQASSLKEQVNSKLGR</sequence>
<protein>
    <submittedName>
        <fullName evidence="2">Uncharacterized protein</fullName>
    </submittedName>
</protein>
<evidence type="ECO:0000313" key="2">
    <source>
        <dbReference type="EMBL" id="GLQ31210.1"/>
    </source>
</evidence>
<evidence type="ECO:0000313" key="3">
    <source>
        <dbReference type="Proteomes" id="UP001161389"/>
    </source>
</evidence>
<feature type="coiled-coil region" evidence="1">
    <location>
        <begin position="172"/>
        <end position="199"/>
    </location>
</feature>
<dbReference type="SUPFAM" id="SSF58113">
    <property type="entry name" value="Apolipoprotein A-I"/>
    <property type="match status" value="1"/>
</dbReference>
<keyword evidence="1" id="KW-0175">Coiled coil</keyword>
<name>A0AA37W646_9GAMM</name>
<dbReference type="Gene3D" id="1.20.120.20">
    <property type="entry name" value="Apolipoprotein"/>
    <property type="match status" value="1"/>
</dbReference>